<reference evidence="3 4" key="1">
    <citation type="submission" date="2022-03" db="EMBL/GenBank/DDBJ databases">
        <title>Complete genome sequence of Lysobacter capsici VKM B-2533 and Lysobacter gummosus 10.1.1, promising sources of lytic agents.</title>
        <authorList>
            <person name="Tarlachkov S.V."/>
            <person name="Kudryakova I.V."/>
            <person name="Afoshin A.S."/>
            <person name="Leontyevskaya E.A."/>
            <person name="Leontyevskaya N.V."/>
        </authorList>
    </citation>
    <scope>NUCLEOTIDE SEQUENCE [LARGE SCALE GENOMIC DNA]</scope>
    <source>
        <strain evidence="3 4">10.1.1</strain>
    </source>
</reference>
<dbReference type="InterPro" id="IPR013762">
    <property type="entry name" value="Integrase-like_cat_sf"/>
</dbReference>
<dbReference type="SUPFAM" id="SSF56349">
    <property type="entry name" value="DNA breaking-rejoining enzymes"/>
    <property type="match status" value="1"/>
</dbReference>
<sequence>MGRGRKRGVNPGIPSHIEQAALPRGLYWGENRWFLVEPHPDTGRPRKRTVAYGNAVLSELHAIVEASRSSEPIGTLGYVCRKFRESTEYRELSQGTRDDYDHHANIACEYKLRDGALLSAMPVDRMSVPGIQRLIEAIAKGREASPGQTEIVGRPSTANHVLRFLRRLFNWGIRMGYCSKNPAQGVRQAKEKADAKMPERQPFVLVLAFAKERAALPLHSKGSCPPYMPAVMILAYNARLRGMEVTELTDAHALKRGVLCNRLKGSRDNVTRWNEDMRWAWRWLREYRAKRQEAHKRPVPLRPDLRPLLVTQTGTPLARSTLKTAWQRLITAAIEAGTITKAERFALHGLKHRGITDTRGGRAVKQDAAGHVSPQMTDLYDHEVMEVDPPTAAEDEESAFSDALETW</sequence>
<evidence type="ECO:0000256" key="2">
    <source>
        <dbReference type="ARBA" id="ARBA00023172"/>
    </source>
</evidence>
<dbReference type="RefSeq" id="WP_057943751.1">
    <property type="nucleotide sequence ID" value="NZ_CP011131.1"/>
</dbReference>
<dbReference type="InterPro" id="IPR011010">
    <property type="entry name" value="DNA_brk_join_enz"/>
</dbReference>
<dbReference type="Gene3D" id="1.10.443.10">
    <property type="entry name" value="Intergrase catalytic core"/>
    <property type="match status" value="1"/>
</dbReference>
<keyword evidence="2" id="KW-0233">DNA recombination</keyword>
<organism evidence="3 4">
    <name type="scientific">Lysobacter gummosus</name>
    <dbReference type="NCBI Taxonomy" id="262324"/>
    <lineage>
        <taxon>Bacteria</taxon>
        <taxon>Pseudomonadati</taxon>
        <taxon>Pseudomonadota</taxon>
        <taxon>Gammaproteobacteria</taxon>
        <taxon>Lysobacterales</taxon>
        <taxon>Lysobacteraceae</taxon>
        <taxon>Lysobacter</taxon>
    </lineage>
</organism>
<evidence type="ECO:0000256" key="1">
    <source>
        <dbReference type="ARBA" id="ARBA00023125"/>
    </source>
</evidence>
<dbReference type="InterPro" id="IPR010998">
    <property type="entry name" value="Integrase_recombinase_N"/>
</dbReference>
<dbReference type="Proteomes" id="UP000829194">
    <property type="component" value="Chromosome"/>
</dbReference>
<gene>
    <name evidence="3" type="ORF">MOV92_16615</name>
</gene>
<dbReference type="Gene3D" id="1.10.150.130">
    <property type="match status" value="1"/>
</dbReference>
<evidence type="ECO:0000313" key="3">
    <source>
        <dbReference type="EMBL" id="UNP28113.1"/>
    </source>
</evidence>
<proteinExistence type="predicted"/>
<keyword evidence="4" id="KW-1185">Reference proteome</keyword>
<accession>A0ABY3X6B7</accession>
<protein>
    <submittedName>
        <fullName evidence="3">Integrase</fullName>
    </submittedName>
</protein>
<name>A0ABY3X6B7_9GAMM</name>
<keyword evidence="1" id="KW-0238">DNA-binding</keyword>
<dbReference type="EMBL" id="CP093547">
    <property type="protein sequence ID" value="UNP28113.1"/>
    <property type="molecule type" value="Genomic_DNA"/>
</dbReference>
<evidence type="ECO:0000313" key="4">
    <source>
        <dbReference type="Proteomes" id="UP000829194"/>
    </source>
</evidence>